<dbReference type="HOGENOM" id="CLU_1804441_0_0_10"/>
<reference evidence="1" key="1">
    <citation type="submission" date="2009-11" db="EMBL/GenBank/DDBJ databases">
        <authorList>
            <person name="Weinstock G."/>
            <person name="Sodergren E."/>
            <person name="Clifton S."/>
            <person name="Fulton L."/>
            <person name="Fulton B."/>
            <person name="Courtney L."/>
            <person name="Fronick C."/>
            <person name="Harrison M."/>
            <person name="Strong C."/>
            <person name="Farmer C."/>
            <person name="Delahaunty K."/>
            <person name="Markovic C."/>
            <person name="Hall O."/>
            <person name="Minx P."/>
            <person name="Tomlinson C."/>
            <person name="Mitreva M."/>
            <person name="Nelson J."/>
            <person name="Hou S."/>
            <person name="Wollam A."/>
            <person name="Pepin K.H."/>
            <person name="Johnson M."/>
            <person name="Bhonagiri V."/>
            <person name="Nash W.E."/>
            <person name="Warren W."/>
            <person name="Chinwalla A."/>
            <person name="Mardis E.R."/>
            <person name="Wilson R.K."/>
        </authorList>
    </citation>
    <scope>NUCLEOTIDE SEQUENCE [LARGE SCALE GENOMIC DNA]</scope>
    <source>
        <strain evidence="1">DSM 18205</strain>
    </source>
</reference>
<dbReference type="InterPro" id="IPR023614">
    <property type="entry name" value="Porin_dom_sf"/>
</dbReference>
<dbReference type="AlphaFoldDB" id="D1PDZ7"/>
<keyword evidence="2" id="KW-1185">Reference proteome</keyword>
<dbReference type="Proteomes" id="UP000004477">
    <property type="component" value="Unassembled WGS sequence"/>
</dbReference>
<gene>
    <name evidence="1" type="ORF">PREVCOP_05441</name>
</gene>
<dbReference type="RefSeq" id="WP_006848138.1">
    <property type="nucleotide sequence ID" value="NZ_CP085932.1"/>
</dbReference>
<evidence type="ECO:0008006" key="3">
    <source>
        <dbReference type="Google" id="ProtNLM"/>
    </source>
</evidence>
<proteinExistence type="predicted"/>
<sequence length="143" mass="15930">MRAIISGYGCCTRYTISADYVSNGWTFRTEYIHSTGNAFAKTLTDSDEASATDCNLSKNGNKADGFYALGIAPIVANKINVKARYDLYRSNGEWNAAKTFYEVGADYLFTKNLKLSVEYALVNDRTLDKHNYSLANAELSIKF</sequence>
<dbReference type="Gene3D" id="2.40.160.10">
    <property type="entry name" value="Porin"/>
    <property type="match status" value="1"/>
</dbReference>
<organism evidence="1 2">
    <name type="scientific">Segatella copri DSM 18205</name>
    <dbReference type="NCBI Taxonomy" id="537011"/>
    <lineage>
        <taxon>Bacteria</taxon>
        <taxon>Pseudomonadati</taxon>
        <taxon>Bacteroidota</taxon>
        <taxon>Bacteroidia</taxon>
        <taxon>Bacteroidales</taxon>
        <taxon>Prevotellaceae</taxon>
        <taxon>Segatella</taxon>
    </lineage>
</organism>
<name>D1PDZ7_9BACT</name>
<dbReference type="PaxDb" id="537011-PREVCOP_05441"/>
<evidence type="ECO:0000313" key="2">
    <source>
        <dbReference type="Proteomes" id="UP000004477"/>
    </source>
</evidence>
<evidence type="ECO:0000313" key="1">
    <source>
        <dbReference type="EMBL" id="EFB35303.1"/>
    </source>
</evidence>
<dbReference type="SUPFAM" id="SSF56935">
    <property type="entry name" value="Porins"/>
    <property type="match status" value="1"/>
</dbReference>
<accession>D1PDZ7</accession>
<dbReference type="EMBL" id="ACBX02000016">
    <property type="protein sequence ID" value="EFB35303.1"/>
    <property type="molecule type" value="Genomic_DNA"/>
</dbReference>
<protein>
    <recommendedName>
        <fullName evidence="3">Porin domain-containing protein</fullName>
    </recommendedName>
</protein>
<dbReference type="GeneID" id="69848017"/>
<comment type="caution">
    <text evidence="1">The sequence shown here is derived from an EMBL/GenBank/DDBJ whole genome shotgun (WGS) entry which is preliminary data.</text>
</comment>